<dbReference type="EMBL" id="JAJEQW010000008">
    <property type="protein sequence ID" value="MCC2242390.1"/>
    <property type="molecule type" value="Genomic_DNA"/>
</dbReference>
<organism evidence="1 2">
    <name type="scientific">Roseburia amylophila</name>
    <dbReference type="NCBI Taxonomy" id="2981794"/>
    <lineage>
        <taxon>Bacteria</taxon>
        <taxon>Bacillati</taxon>
        <taxon>Bacillota</taxon>
        <taxon>Clostridia</taxon>
        <taxon>Lachnospirales</taxon>
        <taxon>Lachnospiraceae</taxon>
        <taxon>Roseburia</taxon>
    </lineage>
</organism>
<comment type="caution">
    <text evidence="1">The sequence shown here is derived from an EMBL/GenBank/DDBJ whole genome shotgun (WGS) entry which is preliminary data.</text>
</comment>
<sequence>MDKDRYVEKVLNQSIPQLIPYKLVDEYGDFINDEMRNVVRANCLRRYLEGAIDLLIKDKVLAAGLPEEKWSSYNLNNRIQAIGKYYSKRIEQEFCRLRIIGNGGSHYNPEEMVSTEDINEGIEIATKIVEEVVIEYFYNHPVGTELPVLTMLSSLPPCKRIYILERVSQKDQGNIMLIDKLAMAYLKNGEKENAIQYLKREKDNENLDEVIYEQLVDKIELLDRSMDKFDIAKNILDVARIFERLFSIPDYYNYPEFVNIFLVLITGYNGKNEKDTRCK</sequence>
<evidence type="ECO:0008006" key="3">
    <source>
        <dbReference type="Google" id="ProtNLM"/>
    </source>
</evidence>
<protein>
    <recommendedName>
        <fullName evidence="3">DUF4145 domain-containing protein</fullName>
    </recommendedName>
</protein>
<dbReference type="RefSeq" id="WP_158435502.1">
    <property type="nucleotide sequence ID" value="NZ_JAJEQW010000008.1"/>
</dbReference>
<evidence type="ECO:0000313" key="2">
    <source>
        <dbReference type="Proteomes" id="UP001198893"/>
    </source>
</evidence>
<evidence type="ECO:0000313" key="1">
    <source>
        <dbReference type="EMBL" id="MCC2242390.1"/>
    </source>
</evidence>
<proteinExistence type="predicted"/>
<dbReference type="Proteomes" id="UP001198893">
    <property type="component" value="Unassembled WGS sequence"/>
</dbReference>
<accession>A0AAW4WC71</accession>
<reference evidence="1" key="1">
    <citation type="submission" date="2021-10" db="EMBL/GenBank/DDBJ databases">
        <title>Anaerobic single-cell dispensing facilitates the cultivation of human gut bacteria.</title>
        <authorList>
            <person name="Afrizal A."/>
        </authorList>
    </citation>
    <scope>NUCLEOTIDE SEQUENCE</scope>
    <source>
        <strain evidence="1">CLA-AA-H204</strain>
    </source>
</reference>
<dbReference type="AlphaFoldDB" id="A0AAW4WC71"/>
<name>A0AAW4WC71_9FIRM</name>
<gene>
    <name evidence="1" type="ORF">LKD47_08795</name>
</gene>